<dbReference type="SUPFAM" id="SSF55729">
    <property type="entry name" value="Acyl-CoA N-acyltransferases (Nat)"/>
    <property type="match status" value="1"/>
</dbReference>
<accession>A0ABU0ARQ1</accession>
<evidence type="ECO:0000313" key="3">
    <source>
        <dbReference type="Proteomes" id="UP001238088"/>
    </source>
</evidence>
<reference evidence="2 3" key="1">
    <citation type="submission" date="2023-07" db="EMBL/GenBank/DDBJ databases">
        <title>Genomic Encyclopedia of Type Strains, Phase IV (KMG-IV): sequencing the most valuable type-strain genomes for metagenomic binning, comparative biology and taxonomic classification.</title>
        <authorList>
            <person name="Goeker M."/>
        </authorList>
    </citation>
    <scope>NUCLEOTIDE SEQUENCE [LARGE SCALE GENOMIC DNA]</scope>
    <source>
        <strain evidence="2 3">DSM 23494</strain>
    </source>
</reference>
<dbReference type="PANTHER" id="PTHR47542">
    <property type="entry name" value="ACYL-COA N-ACYLTRANSFERASES (NAT) SUPERFAMILY PROTEIN"/>
    <property type="match status" value="1"/>
</dbReference>
<sequence>MTQTKDLAHFLAKMNQQKQHHIGYCGDNEAEIMDTLLHDFSELPLGESFFTAYEKGKLIGAIGLDIDLEEKSAEVWGPFTDNKETLDSLWNRICLHHDSTLNKVYFFINEENNQALTFMKKINAEHKSQHYILKAEKGENNETHLVIPYAHHYQEAFSRLHEQAFPNTYYSANEILDKLNEYNQLLLVPAEDEQIKGYVYIEALPDHGEGNIEFISASPRFRRQGIGTLLLKAALSALFQHKEILTVSLCVGADNQMALSLYKAAGFKIAHELQLFEGKIIHV</sequence>
<dbReference type="PANTHER" id="PTHR47542:SF2">
    <property type="entry name" value="ACYL-COA N-ACYLTRANSFERASES (NAT) SUPERFAMILY PROTEIN"/>
    <property type="match status" value="1"/>
</dbReference>
<name>A0ABU0ARQ1_9BACI</name>
<dbReference type="EMBL" id="JAUSUB010000042">
    <property type="protein sequence ID" value="MDQ0273544.1"/>
    <property type="molecule type" value="Genomic_DNA"/>
</dbReference>
<feature type="domain" description="N-acetyltransferase" evidence="1">
    <location>
        <begin position="145"/>
        <end position="283"/>
    </location>
</feature>
<dbReference type="Pfam" id="PF00583">
    <property type="entry name" value="Acetyltransf_1"/>
    <property type="match status" value="1"/>
</dbReference>
<gene>
    <name evidence="2" type="ORF">J2S17_005476</name>
</gene>
<organism evidence="2 3">
    <name type="scientific">Cytobacillus purgationiresistens</name>
    <dbReference type="NCBI Taxonomy" id="863449"/>
    <lineage>
        <taxon>Bacteria</taxon>
        <taxon>Bacillati</taxon>
        <taxon>Bacillota</taxon>
        <taxon>Bacilli</taxon>
        <taxon>Bacillales</taxon>
        <taxon>Bacillaceae</taxon>
        <taxon>Cytobacillus</taxon>
    </lineage>
</organism>
<protein>
    <submittedName>
        <fullName evidence="2">Ribosomal protein S18 acetylase RimI-like enzyme</fullName>
    </submittedName>
</protein>
<dbReference type="Gene3D" id="3.40.630.30">
    <property type="match status" value="1"/>
</dbReference>
<comment type="caution">
    <text evidence="2">The sequence shown here is derived from an EMBL/GenBank/DDBJ whole genome shotgun (WGS) entry which is preliminary data.</text>
</comment>
<dbReference type="RefSeq" id="WP_307479784.1">
    <property type="nucleotide sequence ID" value="NZ_JAUSUB010000042.1"/>
</dbReference>
<dbReference type="PROSITE" id="PS51186">
    <property type="entry name" value="GNAT"/>
    <property type="match status" value="1"/>
</dbReference>
<dbReference type="Proteomes" id="UP001238088">
    <property type="component" value="Unassembled WGS sequence"/>
</dbReference>
<dbReference type="InterPro" id="IPR000182">
    <property type="entry name" value="GNAT_dom"/>
</dbReference>
<evidence type="ECO:0000313" key="2">
    <source>
        <dbReference type="EMBL" id="MDQ0273544.1"/>
    </source>
</evidence>
<dbReference type="CDD" id="cd04301">
    <property type="entry name" value="NAT_SF"/>
    <property type="match status" value="1"/>
</dbReference>
<evidence type="ECO:0000259" key="1">
    <source>
        <dbReference type="PROSITE" id="PS51186"/>
    </source>
</evidence>
<keyword evidence="3" id="KW-1185">Reference proteome</keyword>
<dbReference type="InterPro" id="IPR016181">
    <property type="entry name" value="Acyl_CoA_acyltransferase"/>
</dbReference>
<proteinExistence type="predicted"/>